<dbReference type="Proteomes" id="UP000063953">
    <property type="component" value="Chromosome"/>
</dbReference>
<organism evidence="1 2">
    <name type="scientific">Thiopseudomonas alkaliphila</name>
    <dbReference type="NCBI Taxonomy" id="1697053"/>
    <lineage>
        <taxon>Bacteria</taxon>
        <taxon>Pseudomonadati</taxon>
        <taxon>Pseudomonadota</taxon>
        <taxon>Gammaproteobacteria</taxon>
        <taxon>Pseudomonadales</taxon>
        <taxon>Pseudomonadaceae</taxon>
        <taxon>Thiopseudomonas</taxon>
    </lineage>
</organism>
<dbReference type="Gene3D" id="3.90.1010.10">
    <property type="match status" value="1"/>
</dbReference>
<evidence type="ECO:0000313" key="2">
    <source>
        <dbReference type="Proteomes" id="UP000063953"/>
    </source>
</evidence>
<gene>
    <name evidence="1" type="ORF">AKN88_08960</name>
</gene>
<protein>
    <recommendedName>
        <fullName evidence="3">NIF system FeS cluster assembly NifU N-terminal domain-containing protein</fullName>
    </recommendedName>
</protein>
<dbReference type="AlphaFoldDB" id="A0A0K1XFT2"/>
<accession>A0A0K1XFT2</accession>
<dbReference type="EMBL" id="CP012365">
    <property type="protein sequence ID" value="AKX60042.1"/>
    <property type="molecule type" value="Genomic_DNA"/>
</dbReference>
<name>A0A0K1XFT2_9GAMM</name>
<sequence length="164" mass="17866">MGHAMPTPTTINALQLTKHYAAQVRRDKTLTLEPPNSLLRTELQVPDVPGTQLTLEAHIVKGKLQALGYRIRSCSLGQAALGILLQYHQGLTLAQLTQAQQQLTDVLAGTLTDVSQLIWPELALFADAVTLTERHPVALLPFNGLIQLFTQAQTQELSANPSLT</sequence>
<keyword evidence="2" id="KW-1185">Reference proteome</keyword>
<reference evidence="1 2" key="1">
    <citation type="journal article" date="2015" name="Genome Announc.">
        <title>Genome Sequences of Oblitimonas alkaliphila gen. nov. sp. nov. (Proposed), a Novel Bacterium of the Pseudomonadaceae Family.</title>
        <authorList>
            <person name="Lauer A.C."/>
            <person name="Nicholson A.C."/>
            <person name="Humrighouse B.W."/>
            <person name="Emery B."/>
            <person name="Drobish A."/>
            <person name="Juieng P."/>
            <person name="Loparev V."/>
            <person name="McQuiston J.R."/>
        </authorList>
    </citation>
    <scope>NUCLEOTIDE SEQUENCE [LARGE SCALE GENOMIC DNA]</scope>
    <source>
        <strain evidence="1 2">E5571</strain>
    </source>
</reference>
<evidence type="ECO:0008006" key="3">
    <source>
        <dbReference type="Google" id="ProtNLM"/>
    </source>
</evidence>
<dbReference type="SUPFAM" id="SSF82649">
    <property type="entry name" value="SufE/NifU"/>
    <property type="match status" value="1"/>
</dbReference>
<proteinExistence type="predicted"/>
<evidence type="ECO:0000313" key="1">
    <source>
        <dbReference type="EMBL" id="AKX60042.1"/>
    </source>
</evidence>
<dbReference type="STRING" id="1697053.AKN87_11460"/>